<evidence type="ECO:0000313" key="3">
    <source>
        <dbReference type="Proteomes" id="UP001501020"/>
    </source>
</evidence>
<feature type="compositionally biased region" description="Gly residues" evidence="1">
    <location>
        <begin position="26"/>
        <end position="42"/>
    </location>
</feature>
<keyword evidence="3" id="KW-1185">Reference proteome</keyword>
<evidence type="ECO:0000256" key="1">
    <source>
        <dbReference type="SAM" id="MobiDB-lite"/>
    </source>
</evidence>
<sequence>MWQERCAAEQDYVQAPREACVRKQEGAGGDKGAAGDKWAGGL</sequence>
<dbReference type="Proteomes" id="UP001501020">
    <property type="component" value="Unassembled WGS sequence"/>
</dbReference>
<evidence type="ECO:0000313" key="2">
    <source>
        <dbReference type="EMBL" id="GAA2160015.1"/>
    </source>
</evidence>
<gene>
    <name evidence="2" type="ORF">GCM10009727_72590</name>
</gene>
<organism evidence="2 3">
    <name type="scientific">Actinomadura napierensis</name>
    <dbReference type="NCBI Taxonomy" id="267854"/>
    <lineage>
        <taxon>Bacteria</taxon>
        <taxon>Bacillati</taxon>
        <taxon>Actinomycetota</taxon>
        <taxon>Actinomycetes</taxon>
        <taxon>Streptosporangiales</taxon>
        <taxon>Thermomonosporaceae</taxon>
        <taxon>Actinomadura</taxon>
    </lineage>
</organism>
<name>A0ABN3ACC7_9ACTN</name>
<proteinExistence type="predicted"/>
<comment type="caution">
    <text evidence="2">The sequence shown here is derived from an EMBL/GenBank/DDBJ whole genome shotgun (WGS) entry which is preliminary data.</text>
</comment>
<protein>
    <submittedName>
        <fullName evidence="2">Uncharacterized protein</fullName>
    </submittedName>
</protein>
<accession>A0ABN3ACC7</accession>
<dbReference type="EMBL" id="BAAAMR010000088">
    <property type="protein sequence ID" value="GAA2160015.1"/>
    <property type="molecule type" value="Genomic_DNA"/>
</dbReference>
<reference evidence="2 3" key="1">
    <citation type="journal article" date="2019" name="Int. J. Syst. Evol. Microbiol.">
        <title>The Global Catalogue of Microorganisms (GCM) 10K type strain sequencing project: providing services to taxonomists for standard genome sequencing and annotation.</title>
        <authorList>
            <consortium name="The Broad Institute Genomics Platform"/>
            <consortium name="The Broad Institute Genome Sequencing Center for Infectious Disease"/>
            <person name="Wu L."/>
            <person name="Ma J."/>
        </authorList>
    </citation>
    <scope>NUCLEOTIDE SEQUENCE [LARGE SCALE GENOMIC DNA]</scope>
    <source>
        <strain evidence="2 3">JCM 13850</strain>
    </source>
</reference>
<feature type="region of interest" description="Disordered" evidence="1">
    <location>
        <begin position="22"/>
        <end position="42"/>
    </location>
</feature>